<protein>
    <submittedName>
        <fullName evidence="3">Uncharacterized protein</fullName>
    </submittedName>
</protein>
<gene>
    <name evidence="3" type="ORF">JS528_01790</name>
</gene>
<organism evidence="3 4">
    <name type="scientific">Bifidobacterium santillanense</name>
    <dbReference type="NCBI Taxonomy" id="2809028"/>
    <lineage>
        <taxon>Bacteria</taxon>
        <taxon>Bacillati</taxon>
        <taxon>Actinomycetota</taxon>
        <taxon>Actinomycetes</taxon>
        <taxon>Bifidobacteriales</taxon>
        <taxon>Bifidobacteriaceae</taxon>
        <taxon>Bifidobacterium</taxon>
    </lineage>
</organism>
<feature type="transmembrane region" description="Helical" evidence="2">
    <location>
        <begin position="205"/>
        <end position="223"/>
    </location>
</feature>
<proteinExistence type="predicted"/>
<dbReference type="RefSeq" id="WP_214357376.1">
    <property type="nucleotide sequence ID" value="NZ_JAFEJS010000001.1"/>
</dbReference>
<keyword evidence="2" id="KW-1133">Transmembrane helix</keyword>
<sequence length="272" mass="29487">MTDDIRREAISSGPTGNAPDDDRDDCSGEGAEHAAMRGDDVPHTASDTTDTSRTSDTADATNTPDVLDALESLHALDTDRRAVNDRLITATMATWSAALMGVIMAINAVAYWLLGWTVLGGHAAFTWTEYWLYIGGAVLLVTLSAALLAYGQKHSGIGMWNGRQFWPDKRLLRDGRYRRIFTAYLACVVVVPVMMALIGALCAPWWPVVVLAPICGLVPAWLCRRQTEEYTRIITTPLAPDAPHDASDSPDTPDSPQGTHGAHETETSHGLE</sequence>
<feature type="region of interest" description="Disordered" evidence="1">
    <location>
        <begin position="238"/>
        <end position="272"/>
    </location>
</feature>
<feature type="compositionally biased region" description="Basic and acidic residues" evidence="1">
    <location>
        <begin position="261"/>
        <end position="272"/>
    </location>
</feature>
<name>A0ABS5UMG8_9BIFI</name>
<dbReference type="Proteomes" id="UP000773064">
    <property type="component" value="Unassembled WGS sequence"/>
</dbReference>
<evidence type="ECO:0000313" key="3">
    <source>
        <dbReference type="EMBL" id="MBT1172110.1"/>
    </source>
</evidence>
<keyword evidence="2" id="KW-0472">Membrane</keyword>
<comment type="caution">
    <text evidence="3">The sequence shown here is derived from an EMBL/GenBank/DDBJ whole genome shotgun (WGS) entry which is preliminary data.</text>
</comment>
<evidence type="ECO:0000256" key="1">
    <source>
        <dbReference type="SAM" id="MobiDB-lite"/>
    </source>
</evidence>
<evidence type="ECO:0000256" key="2">
    <source>
        <dbReference type="SAM" id="Phobius"/>
    </source>
</evidence>
<accession>A0ABS5UMG8</accession>
<dbReference type="EMBL" id="JAFEJS010000001">
    <property type="protein sequence ID" value="MBT1172110.1"/>
    <property type="molecule type" value="Genomic_DNA"/>
</dbReference>
<feature type="transmembrane region" description="Helical" evidence="2">
    <location>
        <begin position="87"/>
        <end position="110"/>
    </location>
</feature>
<feature type="transmembrane region" description="Helical" evidence="2">
    <location>
        <begin position="130"/>
        <end position="150"/>
    </location>
</feature>
<feature type="compositionally biased region" description="Low complexity" evidence="1">
    <location>
        <begin position="44"/>
        <end position="63"/>
    </location>
</feature>
<feature type="transmembrane region" description="Helical" evidence="2">
    <location>
        <begin position="180"/>
        <end position="199"/>
    </location>
</feature>
<keyword evidence="2" id="KW-0812">Transmembrane</keyword>
<keyword evidence="4" id="KW-1185">Reference proteome</keyword>
<evidence type="ECO:0000313" key="4">
    <source>
        <dbReference type="Proteomes" id="UP000773064"/>
    </source>
</evidence>
<feature type="compositionally biased region" description="Basic and acidic residues" evidence="1">
    <location>
        <begin position="30"/>
        <end position="42"/>
    </location>
</feature>
<feature type="region of interest" description="Disordered" evidence="1">
    <location>
        <begin position="1"/>
        <end position="63"/>
    </location>
</feature>
<reference evidence="3 4" key="1">
    <citation type="journal article" date="2021" name="Environ. Microbiol.">
        <title>Genetic insights into the dark matter of the mammalian gut microbiota through targeted genome reconstruction.</title>
        <authorList>
            <person name="Lugli G.A."/>
            <person name="Alessandri G."/>
            <person name="Milani C."/>
            <person name="Viappiani A."/>
            <person name="Fontana F."/>
            <person name="Tarracchini C."/>
            <person name="Mancabelli L."/>
            <person name="Argentini C."/>
            <person name="Ruiz L."/>
            <person name="Margolles A."/>
            <person name="van Sinderen D."/>
            <person name="Turroni F."/>
            <person name="Ventura M."/>
        </authorList>
    </citation>
    <scope>NUCLEOTIDE SEQUENCE [LARGE SCALE GENOMIC DNA]</scope>
    <source>
        <strain evidence="3 4">MA2</strain>
    </source>
</reference>